<sequence>MDLGRSRTWITDRARRKFFRSDSFNMSNVNVELSLILAHKSRTYWPLGLELWRDAGVADPGSELLLDHRSPACSPELEGEEEG</sequence>
<name>A0AAV3QB29_LITER</name>
<proteinExistence type="predicted"/>
<keyword evidence="2" id="KW-1185">Reference proteome</keyword>
<dbReference type="AlphaFoldDB" id="A0AAV3QB29"/>
<accession>A0AAV3QB29</accession>
<protein>
    <submittedName>
        <fullName evidence="1">Uncharacterized protein</fullName>
    </submittedName>
</protein>
<organism evidence="1 2">
    <name type="scientific">Lithospermum erythrorhizon</name>
    <name type="common">Purple gromwell</name>
    <name type="synonym">Lithospermum officinale var. erythrorhizon</name>
    <dbReference type="NCBI Taxonomy" id="34254"/>
    <lineage>
        <taxon>Eukaryota</taxon>
        <taxon>Viridiplantae</taxon>
        <taxon>Streptophyta</taxon>
        <taxon>Embryophyta</taxon>
        <taxon>Tracheophyta</taxon>
        <taxon>Spermatophyta</taxon>
        <taxon>Magnoliopsida</taxon>
        <taxon>eudicotyledons</taxon>
        <taxon>Gunneridae</taxon>
        <taxon>Pentapetalae</taxon>
        <taxon>asterids</taxon>
        <taxon>lamiids</taxon>
        <taxon>Boraginales</taxon>
        <taxon>Boraginaceae</taxon>
        <taxon>Boraginoideae</taxon>
        <taxon>Lithospermeae</taxon>
        <taxon>Lithospermum</taxon>
    </lineage>
</organism>
<evidence type="ECO:0000313" key="2">
    <source>
        <dbReference type="Proteomes" id="UP001454036"/>
    </source>
</evidence>
<dbReference type="Proteomes" id="UP001454036">
    <property type="component" value="Unassembled WGS sequence"/>
</dbReference>
<reference evidence="1 2" key="1">
    <citation type="submission" date="2024-01" db="EMBL/GenBank/DDBJ databases">
        <title>The complete chloroplast genome sequence of Lithospermum erythrorhizon: insights into the phylogenetic relationship among Boraginaceae species and the maternal lineages of purple gromwells.</title>
        <authorList>
            <person name="Okada T."/>
            <person name="Watanabe K."/>
        </authorList>
    </citation>
    <scope>NUCLEOTIDE SEQUENCE [LARGE SCALE GENOMIC DNA]</scope>
</reference>
<dbReference type="EMBL" id="BAABME010004106">
    <property type="protein sequence ID" value="GAA0161200.1"/>
    <property type="molecule type" value="Genomic_DNA"/>
</dbReference>
<comment type="caution">
    <text evidence="1">The sequence shown here is derived from an EMBL/GenBank/DDBJ whole genome shotgun (WGS) entry which is preliminary data.</text>
</comment>
<evidence type="ECO:0000313" key="1">
    <source>
        <dbReference type="EMBL" id="GAA0161200.1"/>
    </source>
</evidence>
<gene>
    <name evidence="1" type="ORF">LIER_17567</name>
</gene>